<name>A0A286KC35_ENTFC</name>
<dbReference type="GO" id="GO:0003917">
    <property type="term" value="F:DNA topoisomerase type I (single strand cut, ATP-independent) activity"/>
    <property type="evidence" value="ECO:0007669"/>
    <property type="project" value="UniProtKB-EC"/>
</dbReference>
<protein>
    <submittedName>
        <fullName evidence="2">DNA topoisomerase III</fullName>
        <ecNumber evidence="2">5.6.2.1</ecNumber>
    </submittedName>
</protein>
<dbReference type="InterPro" id="IPR023405">
    <property type="entry name" value="Topo_IA_core_domain"/>
</dbReference>
<dbReference type="PANTHER" id="PTHR11390:SF21">
    <property type="entry name" value="DNA TOPOISOMERASE 3-ALPHA"/>
    <property type="match status" value="1"/>
</dbReference>
<dbReference type="GO" id="GO:0043597">
    <property type="term" value="C:cytoplasmic replication fork"/>
    <property type="evidence" value="ECO:0007669"/>
    <property type="project" value="TreeGrafter"/>
</dbReference>
<dbReference type="SMART" id="SM00493">
    <property type="entry name" value="TOPRIM"/>
    <property type="match status" value="1"/>
</dbReference>
<feature type="domain" description="Toprim" evidence="1">
    <location>
        <begin position="2"/>
        <end position="125"/>
    </location>
</feature>
<proteinExistence type="predicted"/>
<dbReference type="InterPro" id="IPR006171">
    <property type="entry name" value="TOPRIM_dom"/>
</dbReference>
<keyword evidence="2" id="KW-0413">Isomerase</keyword>
<dbReference type="SUPFAM" id="SSF56712">
    <property type="entry name" value="Prokaryotic type I DNA topoisomerase"/>
    <property type="match status" value="1"/>
</dbReference>
<dbReference type="RefSeq" id="WP_010723776.1">
    <property type="nucleotide sequence ID" value="NZ_CP036154.1"/>
</dbReference>
<dbReference type="InterPro" id="IPR000380">
    <property type="entry name" value="Topo_IA"/>
</dbReference>
<dbReference type="EMBL" id="KX853854">
    <property type="protein sequence ID" value="APB62478.1"/>
    <property type="molecule type" value="Genomic_DNA"/>
</dbReference>
<gene>
    <name evidence="2" type="ORF">pEMA120_p67</name>
</gene>
<dbReference type="EC" id="5.6.2.1" evidence="2"/>
<dbReference type="AlphaFoldDB" id="A0A286KC35"/>
<evidence type="ECO:0000313" key="2">
    <source>
        <dbReference type="EMBL" id="APB62478.1"/>
    </source>
</evidence>
<dbReference type="GO" id="GO:0006281">
    <property type="term" value="P:DNA repair"/>
    <property type="evidence" value="ECO:0007669"/>
    <property type="project" value="TreeGrafter"/>
</dbReference>
<sequence>MGTVILAEKPDQGKKFATALAGKTPVNKGGKYEFESEVFGHTIVTWGIGHLVGLSLPEKYEWLPNKEKWDLANLPFLPKENELRYEVSKGKSQQYSTVKSCLENADMIIIATDPDREGENSATCF</sequence>
<keyword evidence="2" id="KW-0614">Plasmid</keyword>
<dbReference type="Pfam" id="PF01751">
    <property type="entry name" value="Toprim"/>
    <property type="match status" value="1"/>
</dbReference>
<dbReference type="GO" id="GO:0006265">
    <property type="term" value="P:DNA topological change"/>
    <property type="evidence" value="ECO:0007669"/>
    <property type="project" value="InterPro"/>
</dbReference>
<dbReference type="GO" id="GO:0006310">
    <property type="term" value="P:DNA recombination"/>
    <property type="evidence" value="ECO:0007669"/>
    <property type="project" value="TreeGrafter"/>
</dbReference>
<dbReference type="GO" id="GO:0003677">
    <property type="term" value="F:DNA binding"/>
    <property type="evidence" value="ECO:0007669"/>
    <property type="project" value="InterPro"/>
</dbReference>
<dbReference type="Gene3D" id="3.40.50.140">
    <property type="match status" value="1"/>
</dbReference>
<evidence type="ECO:0000259" key="1">
    <source>
        <dbReference type="SMART" id="SM00493"/>
    </source>
</evidence>
<reference evidence="2" key="1">
    <citation type="journal article" date="2017" name="Front. Microbiol.">
        <title>Identification of Novel Conjugative Plasmids with Multiple Copies of fosB that Confer High-Level Fosfomycin Resistance to Vancomycin-Resistant Enterococci.</title>
        <authorList>
            <person name="Sun L."/>
            <person name="Zhang P."/>
            <person name="Qu T."/>
            <person name="Chen Y."/>
            <person name="Hua X."/>
            <person name="Shi K."/>
            <person name="Yu Y."/>
        </authorList>
    </citation>
    <scope>NUCLEOTIDE SEQUENCE</scope>
    <source>
        <strain evidence="2">A120</strain>
        <plasmid evidence="2">pEMA120</plasmid>
    </source>
</reference>
<dbReference type="CDD" id="cd03362">
    <property type="entry name" value="TOPRIM_TopoIA_TopoIII"/>
    <property type="match status" value="1"/>
</dbReference>
<dbReference type="InterPro" id="IPR034144">
    <property type="entry name" value="TOPRIM_TopoIII"/>
</dbReference>
<dbReference type="PANTHER" id="PTHR11390">
    <property type="entry name" value="PROKARYOTIC DNA TOPOISOMERASE"/>
    <property type="match status" value="1"/>
</dbReference>
<accession>A0A286KC35</accession>
<geneLocation type="plasmid" evidence="2">
    <name>pEMA120</name>
</geneLocation>
<organism evidence="2">
    <name type="scientific">Enterococcus faecium</name>
    <name type="common">Streptococcus faecium</name>
    <dbReference type="NCBI Taxonomy" id="1352"/>
    <lineage>
        <taxon>Bacteria</taxon>
        <taxon>Bacillati</taxon>
        <taxon>Bacillota</taxon>
        <taxon>Bacilli</taxon>
        <taxon>Lactobacillales</taxon>
        <taxon>Enterococcaceae</taxon>
        <taxon>Enterococcus</taxon>
    </lineage>
</organism>